<dbReference type="EMBL" id="VCMV01000013">
    <property type="protein sequence ID" value="KAB0267645.1"/>
    <property type="molecule type" value="Genomic_DNA"/>
</dbReference>
<dbReference type="AlphaFoldDB" id="A0A5N3PDB5"/>
<evidence type="ECO:0000256" key="1">
    <source>
        <dbReference type="SAM" id="MobiDB-lite"/>
    </source>
</evidence>
<feature type="region of interest" description="Disordered" evidence="1">
    <location>
        <begin position="1"/>
        <end position="24"/>
    </location>
</feature>
<gene>
    <name evidence="2" type="ORF">FEZ63_10195</name>
</gene>
<accession>A0A5N3PDB5</accession>
<proteinExistence type="predicted"/>
<dbReference type="Proteomes" id="UP000325684">
    <property type="component" value="Unassembled WGS sequence"/>
</dbReference>
<dbReference type="OrthoDB" id="8002223at2"/>
<sequence length="170" mass="18151">MSVGQQDSDQTKPSGAGTDEWGALRSDVGGIAEAAVSQGRHFIDSAKDQASDYADKRKADVAQSVADLATSLRESTSSFDERPNIQAVVDSAAEGLEQLAESIRDRSFADIFSDVENMVRRRPAVFGAAALALGFATARFIKSTSEGLRDGQQQNRNSPDRQAGSARQRA</sequence>
<keyword evidence="3" id="KW-1185">Reference proteome</keyword>
<feature type="compositionally biased region" description="Polar residues" evidence="1">
    <location>
        <begin position="1"/>
        <end position="13"/>
    </location>
</feature>
<evidence type="ECO:0000313" key="2">
    <source>
        <dbReference type="EMBL" id="KAB0267645.1"/>
    </source>
</evidence>
<dbReference type="RefSeq" id="WP_150943906.1">
    <property type="nucleotide sequence ID" value="NZ_VCMV01000013.1"/>
</dbReference>
<comment type="caution">
    <text evidence="2">The sequence shown here is derived from an EMBL/GenBank/DDBJ whole genome shotgun (WGS) entry which is preliminary data.</text>
</comment>
<feature type="region of interest" description="Disordered" evidence="1">
    <location>
        <begin position="146"/>
        <end position="170"/>
    </location>
</feature>
<protein>
    <recommendedName>
        <fullName evidence="4">DUF883 family protein</fullName>
    </recommendedName>
</protein>
<feature type="compositionally biased region" description="Polar residues" evidence="1">
    <location>
        <begin position="146"/>
        <end position="157"/>
    </location>
</feature>
<evidence type="ECO:0008006" key="4">
    <source>
        <dbReference type="Google" id="ProtNLM"/>
    </source>
</evidence>
<reference evidence="2 3" key="1">
    <citation type="journal article" date="2019" name="Microorganisms">
        <title>Genome Insights into the Novel Species Microvirga brassicacearum, a Rapeseed Endophyte with Biotechnological Potential.</title>
        <authorList>
            <person name="Jimenez-Gomez A."/>
            <person name="Saati-Santamaria Z."/>
            <person name="Igual J.M."/>
            <person name="Rivas R."/>
            <person name="Mateos P.F."/>
            <person name="Garcia-Fraile P."/>
        </authorList>
    </citation>
    <scope>NUCLEOTIDE SEQUENCE [LARGE SCALE GENOMIC DNA]</scope>
    <source>
        <strain evidence="2 3">CDVBN77</strain>
    </source>
</reference>
<name>A0A5N3PDB5_9HYPH</name>
<organism evidence="2 3">
    <name type="scientific">Microvirga brassicacearum</name>
    <dbReference type="NCBI Taxonomy" id="2580413"/>
    <lineage>
        <taxon>Bacteria</taxon>
        <taxon>Pseudomonadati</taxon>
        <taxon>Pseudomonadota</taxon>
        <taxon>Alphaproteobacteria</taxon>
        <taxon>Hyphomicrobiales</taxon>
        <taxon>Methylobacteriaceae</taxon>
        <taxon>Microvirga</taxon>
    </lineage>
</organism>
<evidence type="ECO:0000313" key="3">
    <source>
        <dbReference type="Proteomes" id="UP000325684"/>
    </source>
</evidence>